<comment type="subcellular location">
    <subcellularLocation>
        <location evidence="1">Cytoplasm</location>
    </subcellularLocation>
</comment>
<keyword evidence="2" id="KW-0963">Cytoplasm</keyword>
<dbReference type="PANTHER" id="PTHR31250">
    <property type="entry name" value="IQ DOMAIN-CONTAINING PROTEIN IQM3"/>
    <property type="match status" value="1"/>
</dbReference>
<dbReference type="InterPro" id="IPR044159">
    <property type="entry name" value="IQM"/>
</dbReference>
<organism evidence="3 4">
    <name type="scientific">Caballeronia udeis</name>
    <dbReference type="NCBI Taxonomy" id="1232866"/>
    <lineage>
        <taxon>Bacteria</taxon>
        <taxon>Pseudomonadati</taxon>
        <taxon>Pseudomonadota</taxon>
        <taxon>Betaproteobacteria</taxon>
        <taxon>Burkholderiales</taxon>
        <taxon>Burkholderiaceae</taxon>
        <taxon>Caballeronia</taxon>
    </lineage>
</organism>
<sequence>MQKISTRADFDSCFPPSMKNIVRTQNHIVNRMRGALDSYHMAARTRGNIRAQLGALAALRDCAADYVEKKKDQKNSNPNKLQFVSNLRAACDTLIGEIHSHAQRALQRFQAPHHSAVLPVTARHTDQRVSTGVNLQPQYRLEQFTAKYGPNRRVHAGDFLVDAGLNGQDLGAMNPLDLYALVKDFKHMYHNAPRLQYFDNATRAAKKLTSGPGRTVKLNGQLASTTTGTFEEIEFNSIRDTYTPTGTHHPQSSAGEQGEAIYVCDIDGDFYVHLDTAKHVGRYQHSSLLAGQEVTCAGTIYIVNGRVVMLSNSSGHYQPSALDLHDAMVAMKEDLNVDPKTVMIVCVSNNKRYFCSGQALLTITAESGIEALPQNVCISWDDPSDVIRNLSPAALNALALAEASDQQNVVSALRRKAAALAWGAGTPKQQRIASSLIGSAKGGM</sequence>
<proteinExistence type="predicted"/>
<dbReference type="PANTHER" id="PTHR31250:SF27">
    <property type="entry name" value="IQ DOMAIN-CONTAINING PROTEIN IQM5"/>
    <property type="match status" value="1"/>
</dbReference>
<reference evidence="3 4" key="1">
    <citation type="submission" date="2016-01" db="EMBL/GenBank/DDBJ databases">
        <authorList>
            <person name="Oliw E.H."/>
        </authorList>
    </citation>
    <scope>NUCLEOTIDE SEQUENCE [LARGE SCALE GENOMIC DNA]</scope>
    <source>
        <strain evidence="3">LMG 27134</strain>
    </source>
</reference>
<accession>A0A158JY87</accession>
<dbReference type="AlphaFoldDB" id="A0A158JY87"/>
<evidence type="ECO:0000256" key="1">
    <source>
        <dbReference type="ARBA" id="ARBA00004496"/>
    </source>
</evidence>
<evidence type="ECO:0000313" key="4">
    <source>
        <dbReference type="Proteomes" id="UP000054683"/>
    </source>
</evidence>
<dbReference type="Proteomes" id="UP000054683">
    <property type="component" value="Unassembled WGS sequence"/>
</dbReference>
<evidence type="ECO:0000313" key="3">
    <source>
        <dbReference type="EMBL" id="SAL73816.1"/>
    </source>
</evidence>
<dbReference type="GO" id="GO:0005737">
    <property type="term" value="C:cytoplasm"/>
    <property type="evidence" value="ECO:0007669"/>
    <property type="project" value="UniProtKB-SubCell"/>
</dbReference>
<dbReference type="EMBL" id="FCOK02000142">
    <property type="protein sequence ID" value="SAL73816.1"/>
    <property type="molecule type" value="Genomic_DNA"/>
</dbReference>
<name>A0A158JY87_9BURK</name>
<gene>
    <name evidence="3" type="ORF">AWB69_09081</name>
</gene>
<protein>
    <submittedName>
        <fullName evidence="3">Uncharacterized protein</fullName>
    </submittedName>
</protein>
<evidence type="ECO:0000256" key="2">
    <source>
        <dbReference type="ARBA" id="ARBA00022490"/>
    </source>
</evidence>